<protein>
    <recommendedName>
        <fullName evidence="8">Riboflavin transporter</fullName>
    </recommendedName>
</protein>
<evidence type="ECO:0000256" key="6">
    <source>
        <dbReference type="ARBA" id="ARBA00022989"/>
    </source>
</evidence>
<evidence type="ECO:0000256" key="8">
    <source>
        <dbReference type="PIRNR" id="PIRNR037778"/>
    </source>
</evidence>
<reference evidence="10 11" key="1">
    <citation type="submission" date="2012-01" db="EMBL/GenBank/DDBJ databases">
        <title>Complete sequence of chromosome of Clostridium pasteurianum BC1.</title>
        <authorList>
            <consortium name="US DOE Joint Genome Institute"/>
            <person name="Lucas S."/>
            <person name="Han J."/>
            <person name="Lapidus A."/>
            <person name="Cheng J.-F."/>
            <person name="Goodwin L."/>
            <person name="Pitluck S."/>
            <person name="Peters L."/>
            <person name="Mikhailova N."/>
            <person name="Teshima H."/>
            <person name="Detter J.C."/>
            <person name="Han C."/>
            <person name="Tapia R."/>
            <person name="Land M."/>
            <person name="Hauser L."/>
            <person name="Kyrpides N."/>
            <person name="Ivanova N."/>
            <person name="Pagani I."/>
            <person name="Dunn J."/>
            <person name="Taghavi S."/>
            <person name="Francis A."/>
            <person name="van der Lelie D."/>
            <person name="Woyke T."/>
        </authorList>
    </citation>
    <scope>NUCLEOTIDE SEQUENCE [LARGE SCALE GENOMIC DNA]</scope>
    <source>
        <strain evidence="10 11">BC1</strain>
    </source>
</reference>
<dbReference type="GO" id="GO:0032217">
    <property type="term" value="F:riboflavin transmembrane transporter activity"/>
    <property type="evidence" value="ECO:0007669"/>
    <property type="project" value="UniProtKB-UniRule"/>
</dbReference>
<feature type="transmembrane region" description="Helical" evidence="9">
    <location>
        <begin position="43"/>
        <end position="63"/>
    </location>
</feature>
<evidence type="ECO:0000256" key="1">
    <source>
        <dbReference type="ARBA" id="ARBA00004651"/>
    </source>
</evidence>
<keyword evidence="4 8" id="KW-1003">Cell membrane</keyword>
<evidence type="ECO:0000256" key="3">
    <source>
        <dbReference type="ARBA" id="ARBA00022448"/>
    </source>
</evidence>
<sequence length="207" mass="22154">MKSTKLNIMTKTAILSVIGFLIMFIEVPIPIFPSFLKIDVSDLPALIGAFALGPVAGIIIELLKNILHGIFNGQTAFIGEFANFVVGAIFVGVAGAIYKRKKTRTNALIGLAIGTIVMSIGAGILNYFVILPLYETVLHFPISAVVGMGSKLNPAIKNLNTFIVFSILPFNLIKGVIASVITMAVYKAVSPLIHKEAEKIEAVQNKA</sequence>
<feature type="transmembrane region" description="Helical" evidence="9">
    <location>
        <begin position="109"/>
        <end position="130"/>
    </location>
</feature>
<evidence type="ECO:0000256" key="5">
    <source>
        <dbReference type="ARBA" id="ARBA00022692"/>
    </source>
</evidence>
<name>R4KHG5_CLOPA</name>
<keyword evidence="7 8" id="KW-0472">Membrane</keyword>
<keyword evidence="3 8" id="KW-0813">Transport</keyword>
<dbReference type="OrthoDB" id="9809216at2"/>
<comment type="function">
    <text evidence="8">Probably a riboflavin-binding protein that interacts with the energy-coupling factor (ECF) ABC-transporter complex.</text>
</comment>
<comment type="similarity">
    <text evidence="2 8">Belongs to the prokaryotic riboflavin transporter (P-RFT) (TC 2.A.87) family.</text>
</comment>
<proteinExistence type="inferred from homology"/>
<keyword evidence="5 9" id="KW-0812">Transmembrane</keyword>
<dbReference type="RefSeq" id="WP_015617319.1">
    <property type="nucleotide sequence ID" value="NC_021182.1"/>
</dbReference>
<evidence type="ECO:0000256" key="4">
    <source>
        <dbReference type="ARBA" id="ARBA00022475"/>
    </source>
</evidence>
<evidence type="ECO:0000313" key="11">
    <source>
        <dbReference type="Proteomes" id="UP000013523"/>
    </source>
</evidence>
<evidence type="ECO:0000256" key="2">
    <source>
        <dbReference type="ARBA" id="ARBA00005540"/>
    </source>
</evidence>
<dbReference type="PANTHER" id="PTHR38438:SF1">
    <property type="entry name" value="RIBOFLAVIN TRANSPORTER RIBU"/>
    <property type="match status" value="1"/>
</dbReference>
<dbReference type="HOGENOM" id="CLU_086673_1_0_9"/>
<dbReference type="Proteomes" id="UP000013523">
    <property type="component" value="Chromosome"/>
</dbReference>
<evidence type="ECO:0000313" key="10">
    <source>
        <dbReference type="EMBL" id="AGK99045.1"/>
    </source>
</evidence>
<dbReference type="InterPro" id="IPR024529">
    <property type="entry name" value="ECF_trnsprt_substrate-spec"/>
</dbReference>
<dbReference type="EMBL" id="CP003261">
    <property type="protein sequence ID" value="AGK99045.1"/>
    <property type="molecule type" value="Genomic_DNA"/>
</dbReference>
<comment type="subcellular location">
    <subcellularLocation>
        <location evidence="1">Cell membrane</location>
        <topology evidence="1">Multi-pass membrane protein</topology>
    </subcellularLocation>
</comment>
<accession>R4KHG5</accession>
<dbReference type="InterPro" id="IPR025720">
    <property type="entry name" value="RibU"/>
</dbReference>
<keyword evidence="11" id="KW-1185">Reference proteome</keyword>
<keyword evidence="6 9" id="KW-1133">Transmembrane helix</keyword>
<dbReference type="KEGG" id="cpas:Clopa_4327"/>
<dbReference type="AlphaFoldDB" id="R4KHG5"/>
<evidence type="ECO:0000256" key="9">
    <source>
        <dbReference type="SAM" id="Phobius"/>
    </source>
</evidence>
<feature type="transmembrane region" description="Helical" evidence="9">
    <location>
        <begin position="75"/>
        <end position="97"/>
    </location>
</feature>
<evidence type="ECO:0000256" key="7">
    <source>
        <dbReference type="ARBA" id="ARBA00023136"/>
    </source>
</evidence>
<dbReference type="Pfam" id="PF12822">
    <property type="entry name" value="ECF_trnsprt"/>
    <property type="match status" value="1"/>
</dbReference>
<feature type="transmembrane region" description="Helical" evidence="9">
    <location>
        <begin position="162"/>
        <end position="186"/>
    </location>
</feature>
<organism evidence="10 11">
    <name type="scientific">Clostridium pasteurianum BC1</name>
    <dbReference type="NCBI Taxonomy" id="86416"/>
    <lineage>
        <taxon>Bacteria</taxon>
        <taxon>Bacillati</taxon>
        <taxon>Bacillota</taxon>
        <taxon>Clostridia</taxon>
        <taxon>Eubacteriales</taxon>
        <taxon>Clostridiaceae</taxon>
        <taxon>Clostridium</taxon>
    </lineage>
</organism>
<dbReference type="STRING" id="86416.Clopa_4327"/>
<gene>
    <name evidence="10" type="ORF">Clopa_4327</name>
</gene>
<dbReference type="Gene3D" id="1.10.1760.20">
    <property type="match status" value="1"/>
</dbReference>
<feature type="transmembrane region" description="Helical" evidence="9">
    <location>
        <begin position="12"/>
        <end position="31"/>
    </location>
</feature>
<dbReference type="GO" id="GO:0005886">
    <property type="term" value="C:plasma membrane"/>
    <property type="evidence" value="ECO:0007669"/>
    <property type="project" value="UniProtKB-SubCell"/>
</dbReference>
<dbReference type="PATRIC" id="fig|86416.3.peg.4338"/>
<dbReference type="PANTHER" id="PTHR38438">
    <property type="entry name" value="RIBOFLAVIN TRANSPORTER RIBU"/>
    <property type="match status" value="1"/>
</dbReference>
<dbReference type="eggNOG" id="COG3601">
    <property type="taxonomic scope" value="Bacteria"/>
</dbReference>
<dbReference type="PIRSF" id="PIRSF037778">
    <property type="entry name" value="UCP037778_transp_RibU"/>
    <property type="match status" value="1"/>
</dbReference>